<dbReference type="InterPro" id="IPR001362">
    <property type="entry name" value="Glyco_hydro_32"/>
</dbReference>
<evidence type="ECO:0000256" key="5">
    <source>
        <dbReference type="ARBA" id="ARBA00022801"/>
    </source>
</evidence>
<dbReference type="Pfam" id="PF08244">
    <property type="entry name" value="Glyco_hydro_32C"/>
    <property type="match status" value="3"/>
</dbReference>
<evidence type="ECO:0000313" key="11">
    <source>
        <dbReference type="Proteomes" id="UP000237347"/>
    </source>
</evidence>
<evidence type="ECO:0000256" key="4">
    <source>
        <dbReference type="ARBA" id="ARBA00022554"/>
    </source>
</evidence>
<dbReference type="Gene3D" id="2.115.10.20">
    <property type="entry name" value="Glycosyl hydrolase domain, family 43"/>
    <property type="match status" value="3"/>
</dbReference>
<feature type="domain" description="Glycosyl hydrolase family 32 C-terminal" evidence="9">
    <location>
        <begin position="918"/>
        <end position="1100"/>
    </location>
</feature>
<protein>
    <submittedName>
        <fullName evidence="10">Beta-fructofuranosidase</fullName>
    </submittedName>
</protein>
<dbReference type="InterPro" id="IPR023296">
    <property type="entry name" value="Glyco_hydro_beta-prop_sf"/>
</dbReference>
<dbReference type="CDD" id="cd18624">
    <property type="entry name" value="GH32_Fruct1-like"/>
    <property type="match status" value="3"/>
</dbReference>
<sequence>MEISASLVVGICCVFLSSLIEVEAYNQNILSLRVIVSENQPYRTAFHFQPLQNWLNGPMYYGGVYHLFYQYNPYGAVFGNRMIWAHSISYDLINWIHLNHAIEPTEPFDINSCWSGSVTILPGNRPVILYTGLDANNYQVQNLATPKNLSDPFLREWVKFSKNPIMTPPNGIKVNEFRDPTTAWKGLDGKWRVIIGSELNNHGMAILYRSEDFVSWTKYQHPLYISEETGMWECPDFYPVSINSTNGVDTSVQNPSVKHVMKASFNSHDYYTLGNYDSQMERFISESDFTGTSLDLRYDYGKFYASKTFFDNVKNRRILWGWVNESDSTEDDIVKGWSGLQSIPRRVWLDKSGKQLLQWPVEEIETLRDSQVSIHGKKLLSGAVFELSGITAAQADVEVFFKVPELEEAEFMDPTGVDPQLFCGKENASGNGRLGPFGLLTLASKDLTEQTAIFFRVFRGPSRYIVLMCSDQSRSSLRKEVDKTTFGAFVDIDPRLEKISLRSLIDHSIVESYGGEGRTCITTRVYPVLASDEGMHLYLFNDGSSSVVISRLDAWSMKRAKINGKESLSFLLVGDGVEVEASHQPYRNLQSLPREQPYRTAYHFQPPKNWMNGPICYKGVYHLFYQYNPYAAVWGNISWGHSISYDLVNWVHLEPAINPSEPFDINGCWSGSTTFLSEEKPAILYTGADLKKRQVQNLAVPKNASDPLLIEWVKSPHNPLLTPIDDNDPDNFRDPTTAWQGPDKVWRVIVGSKIKGRGMAILYRSKDFVNWTRSNKPLHSSTKTGMWECPDFYPVSINSKNGVETSAQDIFTKHVLKASFKDRDHYILGNYTLKTDNFLVDTDFMDTGFDLRYDYGKFYASKTFYDSAKKRRILWGWVTESDSESDDIRKGWSGIQSIPRSIVLSRTGQQLVQWPIKEIEKLRTNKVSFDSKELKGGSIFEVSGITASQADVEVSFDLPNLTEAESIDPSWVDPQLLCSQKEASVKGTLGPFGLLVLASKDLSEQTAVFFRIFKRNDNYAVLMCSDQSRSSLRDGLDKTTYGAFASMDPSDKKISLRSLIDHSVVESFDGEGRTCITARVYPKLAIDKEAYLYVFNNGTISMEISVLWSLALCFLLVGNGVHVEASNHTHRNLQSLPKEQPYRTAYHFQPLKNWMNGPMYYEGVYHLFFQHNPYAPVPRNIAWGHSISYDLVNWVHLEPAISPLEPYDINGCWSGSTTILPSGKPAILYTGVDLNNSQVQNLAMPKNASDPFLREWVKLPHNPLMSPADDIDRSDFRDPTTAWQGPDKVWRVIIGGRINALGMAFLYQSKDFVNWTRSNKPLHSSTKTGMWECPDFYPVRINSQNGINNFAQDKFTKHVLKASFNGQDHYILGNYIPQTDNFSIEYDFMETGFDLRYDYGKFYASKTFYDSAKKRRILWGWVAESDTALDAIIKGWAGIQSFPRSIVLSANGRQLVQWPINEIDKLRANNVSFEGKELKQGSVFEVSGITASQADVEVSFDLPNLSETESIDPNQVDPQQLCSQKGASTNNGTVGPFGLLALASKDLTEQTAVYFRIFNRDGKHVVLMCSDQSRSSLREELEKPIYGAFVNMDPNDRKISLRSLIDHSIIENFGGEGKTCITARVYPKLAIDKEAHLYVFNNGTLNVRISKLNAWSMKRAQLVPYQKEMK</sequence>
<dbReference type="Proteomes" id="UP000237347">
    <property type="component" value="Unassembled WGS sequence"/>
</dbReference>
<dbReference type="GO" id="GO:0005773">
    <property type="term" value="C:vacuole"/>
    <property type="evidence" value="ECO:0007669"/>
    <property type="project" value="UniProtKB-SubCell"/>
</dbReference>
<keyword evidence="11" id="KW-1185">Reference proteome</keyword>
<dbReference type="SUPFAM" id="SSF75005">
    <property type="entry name" value="Arabinanase/levansucrase/invertase"/>
    <property type="match status" value="3"/>
</dbReference>
<dbReference type="GO" id="GO:0004564">
    <property type="term" value="F:beta-fructofuranosidase activity"/>
    <property type="evidence" value="ECO:0007669"/>
    <property type="project" value="UniProtKB-EC"/>
</dbReference>
<dbReference type="InterPro" id="IPR013148">
    <property type="entry name" value="Glyco_hydro_32_N"/>
</dbReference>
<dbReference type="FunFam" id="2.60.120.560:FF:000002">
    <property type="entry name" value="Beta-fructofuranosidase, insoluble isoenzyme CWINV1"/>
    <property type="match status" value="3"/>
</dbReference>
<dbReference type="PANTHER" id="PTHR31953">
    <property type="entry name" value="BETA-FRUCTOFURANOSIDASE, INSOLUBLE ISOENZYME CWINV1-RELATED"/>
    <property type="match status" value="1"/>
</dbReference>
<comment type="subcellular location">
    <subcellularLocation>
        <location evidence="2">Vacuole</location>
    </subcellularLocation>
</comment>
<evidence type="ECO:0000256" key="1">
    <source>
        <dbReference type="ARBA" id="ARBA00000094"/>
    </source>
</evidence>
<feature type="domain" description="Glycosyl hydrolase family 32 C-terminal" evidence="9">
    <location>
        <begin position="1462"/>
        <end position="1656"/>
    </location>
</feature>
<evidence type="ECO:0000259" key="9">
    <source>
        <dbReference type="Pfam" id="PF08244"/>
    </source>
</evidence>
<dbReference type="GO" id="GO:0005975">
    <property type="term" value="P:carbohydrate metabolic process"/>
    <property type="evidence" value="ECO:0007669"/>
    <property type="project" value="InterPro"/>
</dbReference>
<organism evidence="10 11">
    <name type="scientific">Quercus suber</name>
    <name type="common">Cork oak</name>
    <dbReference type="NCBI Taxonomy" id="58331"/>
    <lineage>
        <taxon>Eukaryota</taxon>
        <taxon>Viridiplantae</taxon>
        <taxon>Streptophyta</taxon>
        <taxon>Embryophyta</taxon>
        <taxon>Tracheophyta</taxon>
        <taxon>Spermatophyta</taxon>
        <taxon>Magnoliopsida</taxon>
        <taxon>eudicotyledons</taxon>
        <taxon>Gunneridae</taxon>
        <taxon>Pentapetalae</taxon>
        <taxon>rosids</taxon>
        <taxon>fabids</taxon>
        <taxon>Fagales</taxon>
        <taxon>Fagaceae</taxon>
        <taxon>Quercus</taxon>
    </lineage>
</organism>
<dbReference type="Pfam" id="PF00251">
    <property type="entry name" value="Glyco_hydro_32N"/>
    <property type="match status" value="3"/>
</dbReference>
<dbReference type="SUPFAM" id="SSF49899">
    <property type="entry name" value="Concanavalin A-like lectins/glucanases"/>
    <property type="match status" value="3"/>
</dbReference>
<evidence type="ECO:0000256" key="6">
    <source>
        <dbReference type="ARBA" id="ARBA00023295"/>
    </source>
</evidence>
<reference evidence="10 11" key="1">
    <citation type="journal article" date="2018" name="Sci. Data">
        <title>The draft genome sequence of cork oak.</title>
        <authorList>
            <person name="Ramos A.M."/>
            <person name="Usie A."/>
            <person name="Barbosa P."/>
            <person name="Barros P.M."/>
            <person name="Capote T."/>
            <person name="Chaves I."/>
            <person name="Simoes F."/>
            <person name="Abreu I."/>
            <person name="Carrasquinho I."/>
            <person name="Faro C."/>
            <person name="Guimaraes J.B."/>
            <person name="Mendonca D."/>
            <person name="Nobrega F."/>
            <person name="Rodrigues L."/>
            <person name="Saibo N.J.M."/>
            <person name="Varela M.C."/>
            <person name="Egas C."/>
            <person name="Matos J."/>
            <person name="Miguel C.M."/>
            <person name="Oliveira M.M."/>
            <person name="Ricardo C.P."/>
            <person name="Goncalves S."/>
        </authorList>
    </citation>
    <scope>NUCLEOTIDE SEQUENCE [LARGE SCALE GENOMIC DNA]</scope>
    <source>
        <strain evidence="11">cv. HL8</strain>
    </source>
</reference>
<feature type="chain" id="PRO_5043877998" evidence="7">
    <location>
        <begin position="25"/>
        <end position="1670"/>
    </location>
</feature>
<comment type="similarity">
    <text evidence="3">Belongs to the glycosyl hydrolase 32 family.</text>
</comment>
<dbReference type="InterPro" id="IPR013189">
    <property type="entry name" value="Glyco_hydro_32_C"/>
</dbReference>
<feature type="signal peptide" evidence="7">
    <location>
        <begin position="1"/>
        <end position="24"/>
    </location>
</feature>
<dbReference type="Gene3D" id="2.60.120.560">
    <property type="entry name" value="Exo-inulinase, domain 1"/>
    <property type="match status" value="3"/>
</dbReference>
<dbReference type="InterPro" id="IPR013320">
    <property type="entry name" value="ConA-like_dom_sf"/>
</dbReference>
<name>A0AAW0JWS7_QUESU</name>
<gene>
    <name evidence="10" type="primary">CWINV3</name>
    <name evidence="10" type="ORF">CFP56_027559</name>
</gene>
<evidence type="ECO:0000256" key="7">
    <source>
        <dbReference type="SAM" id="SignalP"/>
    </source>
</evidence>
<keyword evidence="7" id="KW-0732">Signal</keyword>
<dbReference type="SMART" id="SM00640">
    <property type="entry name" value="Glyco_32"/>
    <property type="match status" value="3"/>
</dbReference>
<dbReference type="FunFam" id="2.115.10.20:FF:000001">
    <property type="entry name" value="Beta-fructofuranosidase, insoluble isoenzyme CWINV1"/>
    <property type="match status" value="2"/>
</dbReference>
<dbReference type="InterPro" id="IPR050551">
    <property type="entry name" value="Fructan_Metab_Enzymes"/>
</dbReference>
<comment type="catalytic activity">
    <reaction evidence="1">
        <text>Hydrolysis of terminal non-reducing beta-D-fructofuranoside residues in beta-D-fructofuranosides.</text>
        <dbReference type="EC" id="3.2.1.26"/>
    </reaction>
</comment>
<feature type="domain" description="Glycosyl hydrolase family 32 N-terminal" evidence="8">
    <location>
        <begin position="603"/>
        <end position="915"/>
    </location>
</feature>
<feature type="domain" description="Glycosyl hydrolase family 32 N-terminal" evidence="8">
    <location>
        <begin position="1147"/>
        <end position="1459"/>
    </location>
</feature>
<feature type="domain" description="Glycosyl hydrolase family 32 C-terminal" evidence="9">
    <location>
        <begin position="363"/>
        <end position="556"/>
    </location>
</feature>
<evidence type="ECO:0000256" key="3">
    <source>
        <dbReference type="ARBA" id="ARBA00009902"/>
    </source>
</evidence>
<comment type="caution">
    <text evidence="10">The sequence shown here is derived from an EMBL/GenBank/DDBJ whole genome shotgun (WGS) entry which is preliminary data.</text>
</comment>
<keyword evidence="5" id="KW-0378">Hydrolase</keyword>
<keyword evidence="4" id="KW-0926">Vacuole</keyword>
<evidence type="ECO:0000256" key="2">
    <source>
        <dbReference type="ARBA" id="ARBA00004116"/>
    </source>
</evidence>
<feature type="domain" description="Glycosyl hydrolase family 32 N-terminal" evidence="8">
    <location>
        <begin position="47"/>
        <end position="360"/>
    </location>
</feature>
<dbReference type="EMBL" id="PKMF04000449">
    <property type="protein sequence ID" value="KAK7831202.1"/>
    <property type="molecule type" value="Genomic_DNA"/>
</dbReference>
<accession>A0AAW0JWS7</accession>
<keyword evidence="6" id="KW-0326">Glycosidase</keyword>
<evidence type="ECO:0000313" key="10">
    <source>
        <dbReference type="EMBL" id="KAK7831202.1"/>
    </source>
</evidence>
<proteinExistence type="inferred from homology"/>
<evidence type="ECO:0000259" key="8">
    <source>
        <dbReference type="Pfam" id="PF00251"/>
    </source>
</evidence>